<comment type="catalytic activity">
    <reaction evidence="10 14">
        <text>3-O-(beta-D-galactosyl-(1-&gt;3)-beta-D-galactosyl-(1-&gt;4)-beta-D-xylosyl)-L-seryl-[protein] + UDP-alpha-D-glucuronate = 3-O-(beta-D-GlcA-(1-&gt;3)-beta-D-Gal-(1-&gt;3)-beta-D-Gal-(1-&gt;4)-beta-D-Xyl)-L-seryl-[protein] + UDP + H(+)</text>
        <dbReference type="Rhea" id="RHEA:24168"/>
        <dbReference type="Rhea" id="RHEA-COMP:12571"/>
        <dbReference type="Rhea" id="RHEA-COMP:12573"/>
        <dbReference type="ChEBI" id="CHEBI:15378"/>
        <dbReference type="ChEBI" id="CHEBI:58052"/>
        <dbReference type="ChEBI" id="CHEBI:58223"/>
        <dbReference type="ChEBI" id="CHEBI:132090"/>
        <dbReference type="ChEBI" id="CHEBI:132093"/>
        <dbReference type="EC" id="2.4.1.135"/>
    </reaction>
</comment>
<evidence type="ECO:0000256" key="3">
    <source>
        <dbReference type="ARBA" id="ARBA00012641"/>
    </source>
</evidence>
<dbReference type="InterPro" id="IPR029044">
    <property type="entry name" value="Nucleotide-diphossugar_trans"/>
</dbReference>
<dbReference type="SUPFAM" id="SSF53448">
    <property type="entry name" value="Nucleotide-diphospho-sugar transferases"/>
    <property type="match status" value="1"/>
</dbReference>
<dbReference type="EMBL" id="CAJFDH010000002">
    <property type="protein sequence ID" value="CAD5209759.1"/>
    <property type="molecule type" value="Genomic_DNA"/>
</dbReference>
<dbReference type="PANTHER" id="PTHR10896:SF30">
    <property type="entry name" value="GALACTOSYLGALACTOSYLXYLOSYLPROTEIN 3-BETA-GLUCURONOSYLTRANSFERASE"/>
    <property type="match status" value="1"/>
</dbReference>
<keyword evidence="14" id="KW-0333">Golgi apparatus</keyword>
<dbReference type="EMBL" id="CAJFCW020000002">
    <property type="protein sequence ID" value="CAG9090006.1"/>
    <property type="molecule type" value="Genomic_DNA"/>
</dbReference>
<dbReference type="Gene3D" id="3.90.550.10">
    <property type="entry name" value="Spore Coat Polysaccharide Biosynthesis Protein SpsA, Chain A"/>
    <property type="match status" value="1"/>
</dbReference>
<comment type="cofactor">
    <cofactor evidence="12 14">
        <name>Mn(2+)</name>
        <dbReference type="ChEBI" id="CHEBI:29035"/>
    </cofactor>
</comment>
<comment type="similarity">
    <text evidence="2 14">Belongs to the glycosyltransferase 43 family.</text>
</comment>
<dbReference type="GO" id="GO:0015018">
    <property type="term" value="F:galactosylgalactosylxylosylprotein 3-beta-glucuronosyltransferase activity"/>
    <property type="evidence" value="ECO:0007669"/>
    <property type="project" value="UniProtKB-UniRule"/>
</dbReference>
<evidence type="ECO:0000256" key="14">
    <source>
        <dbReference type="RuleBase" id="RU363127"/>
    </source>
</evidence>
<evidence type="ECO:0000256" key="1">
    <source>
        <dbReference type="ARBA" id="ARBA00004606"/>
    </source>
</evidence>
<evidence type="ECO:0000256" key="12">
    <source>
        <dbReference type="PIRSR" id="PIRSR605027-3"/>
    </source>
</evidence>
<dbReference type="GO" id="GO:0050650">
    <property type="term" value="P:chondroitin sulfate proteoglycan biosynthetic process"/>
    <property type="evidence" value="ECO:0007669"/>
    <property type="project" value="TreeGrafter"/>
</dbReference>
<keyword evidence="12 14" id="KW-0479">Metal-binding</keyword>
<accession>A0A811K3Q8</accession>
<evidence type="ECO:0000313" key="17">
    <source>
        <dbReference type="Proteomes" id="UP000614601"/>
    </source>
</evidence>
<dbReference type="PANTHER" id="PTHR10896">
    <property type="entry name" value="GALACTOSYLGALACTOSYLXYLOSYLPROTEIN 3-BETA-GLUCURONOSYLTRANSFERASE BETA-1,3-GLUCURONYLTRANSFERASE"/>
    <property type="match status" value="1"/>
</dbReference>
<evidence type="ECO:0000256" key="6">
    <source>
        <dbReference type="ARBA" id="ARBA00022968"/>
    </source>
</evidence>
<dbReference type="Pfam" id="PF03360">
    <property type="entry name" value="Glyco_transf_43"/>
    <property type="match status" value="1"/>
</dbReference>
<keyword evidence="5" id="KW-0812">Transmembrane</keyword>
<proteinExistence type="inferred from homology"/>
<dbReference type="InterPro" id="IPR005027">
    <property type="entry name" value="Glyco_trans_43"/>
</dbReference>
<feature type="binding site" evidence="12">
    <location>
        <position position="168"/>
    </location>
    <ligand>
        <name>Mn(2+)</name>
        <dbReference type="ChEBI" id="CHEBI:29035"/>
    </ligand>
</feature>
<evidence type="ECO:0000313" key="16">
    <source>
        <dbReference type="EMBL" id="CAD5209759.1"/>
    </source>
</evidence>
<dbReference type="FunFam" id="3.90.550.10:FF:000147">
    <property type="entry name" value="Galactosylgalactosylxylosylprotein 3-beta-glucuronosyltransferase"/>
    <property type="match status" value="1"/>
</dbReference>
<evidence type="ECO:0000256" key="13">
    <source>
        <dbReference type="PIRSR" id="PIRSR605027-4"/>
    </source>
</evidence>
<gene>
    <name evidence="16" type="ORF">BOKJ2_LOCUS2848</name>
</gene>
<keyword evidence="8" id="KW-0472">Membrane</keyword>
<evidence type="ECO:0000256" key="8">
    <source>
        <dbReference type="ARBA" id="ARBA00023136"/>
    </source>
</evidence>
<comment type="pathway">
    <text evidence="14">Protein modification; protein glycosylation.</text>
</comment>
<comment type="subcellular location">
    <subcellularLocation>
        <location evidence="14">Golgi apparatus membrane</location>
        <topology evidence="14">Single-pass type II membrane protein</topology>
    </subcellularLocation>
    <subcellularLocation>
        <location evidence="1">Membrane</location>
        <topology evidence="1">Single-pass type II membrane protein</topology>
    </subcellularLocation>
</comment>
<dbReference type="GO" id="GO:0005975">
    <property type="term" value="P:carbohydrate metabolic process"/>
    <property type="evidence" value="ECO:0007669"/>
    <property type="project" value="TreeGrafter"/>
</dbReference>
<keyword evidence="12 14" id="KW-0464">Manganese</keyword>
<sequence>MRSPSYSPLPSPIPAVASQAVRRPFIPFLCLAVFCIVAWHSYPQISANFDTVPLNVETTTTPPENECLIILITPTYARPTRMPDMTRMAQTLMLVKNIHWVVIEDANKTSDAVERLLERSGIPYTYLFTTTVNLPKRGWYHRNMALDVVSTKYREYNECAVVYFADDDNTYDYRLFNEYIRKVRTVGLWAVGFSGGAKVEAPHVEKGKITKWDVVYAPNRQYATDMAGFAVNLKLVRNSTARFDKSCGKGDPENCFLKKLNVSKADLQPFGYDKQPKDILVWHTQSRTPEGKGSSHGYVYEEKKKT</sequence>
<organism evidence="16 17">
    <name type="scientific">Bursaphelenchus okinawaensis</name>
    <dbReference type="NCBI Taxonomy" id="465554"/>
    <lineage>
        <taxon>Eukaryota</taxon>
        <taxon>Metazoa</taxon>
        <taxon>Ecdysozoa</taxon>
        <taxon>Nematoda</taxon>
        <taxon>Chromadorea</taxon>
        <taxon>Rhabditida</taxon>
        <taxon>Tylenchina</taxon>
        <taxon>Tylenchomorpha</taxon>
        <taxon>Aphelenchoidea</taxon>
        <taxon>Aphelenchoididae</taxon>
        <taxon>Bursaphelenchus</taxon>
    </lineage>
</organism>
<dbReference type="Proteomes" id="UP000783686">
    <property type="component" value="Unassembled WGS sequence"/>
</dbReference>
<reference evidence="16" key="1">
    <citation type="submission" date="2020-09" db="EMBL/GenBank/DDBJ databases">
        <authorList>
            <person name="Kikuchi T."/>
        </authorList>
    </citation>
    <scope>NUCLEOTIDE SEQUENCE</scope>
    <source>
        <strain evidence="16">SH1</strain>
    </source>
</reference>
<dbReference type="GO" id="GO:0000139">
    <property type="term" value="C:Golgi membrane"/>
    <property type="evidence" value="ECO:0007669"/>
    <property type="project" value="UniProtKB-SubCell"/>
</dbReference>
<evidence type="ECO:0000256" key="10">
    <source>
        <dbReference type="ARBA" id="ARBA00047979"/>
    </source>
</evidence>
<keyword evidence="9" id="KW-0325">Glycoprotein</keyword>
<name>A0A811K3Q8_9BILA</name>
<dbReference type="GO" id="GO:0046872">
    <property type="term" value="F:metal ion binding"/>
    <property type="evidence" value="ECO:0007669"/>
    <property type="project" value="UniProtKB-KW"/>
</dbReference>
<dbReference type="Proteomes" id="UP000614601">
    <property type="component" value="Unassembled WGS sequence"/>
</dbReference>
<feature type="site" description="Interaction with galactose moiety of substrate glycoprotein" evidence="13">
    <location>
        <position position="200"/>
    </location>
</feature>
<dbReference type="OrthoDB" id="675023at2759"/>
<dbReference type="AlphaFoldDB" id="A0A811K3Q8"/>
<dbReference type="EC" id="2.4.1.135" evidence="3 14"/>
<evidence type="ECO:0000256" key="7">
    <source>
        <dbReference type="ARBA" id="ARBA00022989"/>
    </source>
</evidence>
<keyword evidence="4 14" id="KW-0808">Transferase</keyword>
<feature type="region of interest" description="Disordered" evidence="15">
    <location>
        <begin position="285"/>
        <end position="306"/>
    </location>
</feature>
<keyword evidence="7" id="KW-1133">Transmembrane helix</keyword>
<protein>
    <recommendedName>
        <fullName evidence="3 14">Galactosylgalactosylxylosylprotein 3-beta-glucuronosyltransferase</fullName>
        <ecNumber evidence="3 14">2.4.1.135</ecNumber>
    </recommendedName>
</protein>
<evidence type="ECO:0000256" key="11">
    <source>
        <dbReference type="PIRSR" id="PIRSR605027-1"/>
    </source>
</evidence>
<evidence type="ECO:0000256" key="2">
    <source>
        <dbReference type="ARBA" id="ARBA00007706"/>
    </source>
</evidence>
<evidence type="ECO:0000256" key="9">
    <source>
        <dbReference type="ARBA" id="ARBA00023180"/>
    </source>
</evidence>
<feature type="active site" description="Proton donor/acceptor" evidence="11">
    <location>
        <position position="253"/>
    </location>
</feature>
<keyword evidence="6 14" id="KW-0735">Signal-anchor</keyword>
<dbReference type="CDD" id="cd00218">
    <property type="entry name" value="GlcAT-I"/>
    <property type="match status" value="1"/>
</dbReference>
<keyword evidence="17" id="KW-1185">Reference proteome</keyword>
<evidence type="ECO:0000256" key="15">
    <source>
        <dbReference type="SAM" id="MobiDB-lite"/>
    </source>
</evidence>
<comment type="caution">
    <text evidence="16">The sequence shown here is derived from an EMBL/GenBank/DDBJ whole genome shotgun (WGS) entry which is preliminary data.</text>
</comment>
<evidence type="ECO:0000256" key="4">
    <source>
        <dbReference type="ARBA" id="ARBA00022679"/>
    </source>
</evidence>
<dbReference type="UniPathway" id="UPA00378"/>
<evidence type="ECO:0000256" key="5">
    <source>
        <dbReference type="ARBA" id="ARBA00022692"/>
    </source>
</evidence>